<dbReference type="Pfam" id="PF01168">
    <property type="entry name" value="Ala_racemase_N"/>
    <property type="match status" value="1"/>
</dbReference>
<dbReference type="EMBL" id="CP033004">
    <property type="protein sequence ID" value="QCI23508.1"/>
    <property type="molecule type" value="Genomic_DNA"/>
</dbReference>
<dbReference type="AlphaFoldDB" id="A0A4D6YBS4"/>
<accession>A0A4D6YBS4</accession>
<dbReference type="Gene3D" id="3.20.20.10">
    <property type="entry name" value="Alanine racemase"/>
    <property type="match status" value="1"/>
</dbReference>
<comment type="cofactor">
    <cofactor evidence="3">
        <name>pyridoxal 5'-phosphate</name>
        <dbReference type="ChEBI" id="CHEBI:597326"/>
    </cofactor>
</comment>
<keyword evidence="1 2" id="KW-0663">Pyridoxal phosphate</keyword>
<dbReference type="SUPFAM" id="SSF51419">
    <property type="entry name" value="PLP-binding barrel"/>
    <property type="match status" value="1"/>
</dbReference>
<proteinExistence type="inferred from homology"/>
<dbReference type="OrthoDB" id="9804072at2"/>
<evidence type="ECO:0000256" key="2">
    <source>
        <dbReference type="HAMAP-Rule" id="MF_02087"/>
    </source>
</evidence>
<dbReference type="InterPro" id="IPR011078">
    <property type="entry name" value="PyrdxlP_homeostasis"/>
</dbReference>
<reference evidence="6 7" key="1">
    <citation type="submission" date="2018-10" db="EMBL/GenBank/DDBJ databases">
        <title>Comparative functional genomics of the obligate endosymbiont Buchnera aphidicola.</title>
        <authorList>
            <person name="Chong R.A."/>
        </authorList>
    </citation>
    <scope>NUCLEOTIDE SEQUENCE [LARGE SCALE GENOMIC DNA]</scope>
    <source>
        <strain evidence="6 7">Mrh</strain>
    </source>
</reference>
<dbReference type="PIRSF" id="PIRSF004848">
    <property type="entry name" value="YBL036c_PLPDEIII"/>
    <property type="match status" value="1"/>
</dbReference>
<dbReference type="InterPro" id="IPR029066">
    <property type="entry name" value="PLP-binding_barrel"/>
</dbReference>
<dbReference type="InterPro" id="IPR001608">
    <property type="entry name" value="Ala_racemase_N"/>
</dbReference>
<dbReference type="NCBIfam" id="TIGR00044">
    <property type="entry name" value="YggS family pyridoxal phosphate-dependent enzyme"/>
    <property type="match status" value="1"/>
</dbReference>
<evidence type="ECO:0000256" key="4">
    <source>
        <dbReference type="RuleBase" id="RU004514"/>
    </source>
</evidence>
<feature type="domain" description="Alanine racemase N-terminal" evidence="5">
    <location>
        <begin position="28"/>
        <end position="221"/>
    </location>
</feature>
<comment type="subunit">
    <text evidence="2">Monomer.</text>
</comment>
<evidence type="ECO:0000256" key="1">
    <source>
        <dbReference type="ARBA" id="ARBA00022898"/>
    </source>
</evidence>
<dbReference type="GO" id="GO:0030170">
    <property type="term" value="F:pyridoxal phosphate binding"/>
    <property type="evidence" value="ECO:0007669"/>
    <property type="project" value="UniProtKB-UniRule"/>
</dbReference>
<sequence>MLKIQKKLNDIQNNIVSISYEYGINPKNIKILVVSKSRSIEEIKKVILCKQYNFGESYVQESLLKINTFKHIQWHFIGNIQSNKIRFISTNFSWCHTVKNENTAKMLNKYRFNMTPKLNILIQIDIRNNFITSKLNINNFKTLVKKITFLENLNLRGIMGMPYKCINYNDQLKSYKHIKLYSSIIKDIHPEADTISLGTSHDMKAAIISGSTLIRIGSLIFN</sequence>
<comment type="function">
    <text evidence="2">Pyridoxal 5'-phosphate (PLP)-binding protein, which is involved in PLP homeostasis.</text>
</comment>
<dbReference type="PANTHER" id="PTHR10146">
    <property type="entry name" value="PROLINE SYNTHETASE CO-TRANSCRIBED BACTERIAL HOMOLOG PROTEIN"/>
    <property type="match status" value="1"/>
</dbReference>
<evidence type="ECO:0000259" key="5">
    <source>
        <dbReference type="Pfam" id="PF01168"/>
    </source>
</evidence>
<dbReference type="PANTHER" id="PTHR10146:SF14">
    <property type="entry name" value="PYRIDOXAL PHOSPHATE HOMEOSTASIS PROTEIN"/>
    <property type="match status" value="1"/>
</dbReference>
<dbReference type="Proteomes" id="UP000298566">
    <property type="component" value="Chromosome"/>
</dbReference>
<dbReference type="PROSITE" id="PS01211">
    <property type="entry name" value="UPF0001"/>
    <property type="match status" value="1"/>
</dbReference>
<feature type="modified residue" description="N6-(pyridoxal phosphate)lysine" evidence="2 3">
    <location>
        <position position="36"/>
    </location>
</feature>
<evidence type="ECO:0000313" key="6">
    <source>
        <dbReference type="EMBL" id="QCI23508.1"/>
    </source>
</evidence>
<dbReference type="RefSeq" id="WP_158336718.1">
    <property type="nucleotide sequence ID" value="NZ_CP033004.1"/>
</dbReference>
<name>A0A4D6YBS4_BUCMH</name>
<protein>
    <recommendedName>
        <fullName evidence="2">Pyridoxal phosphate homeostasis protein</fullName>
        <shortName evidence="2">PLP homeostasis protein</shortName>
    </recommendedName>
</protein>
<gene>
    <name evidence="6" type="ORF">D9V73_02605</name>
</gene>
<comment type="similarity">
    <text evidence="2 4">Belongs to the pyridoxal phosphate-binding protein YggS/PROSC family.</text>
</comment>
<evidence type="ECO:0000256" key="3">
    <source>
        <dbReference type="PIRSR" id="PIRSR004848-1"/>
    </source>
</evidence>
<evidence type="ECO:0000313" key="7">
    <source>
        <dbReference type="Proteomes" id="UP000298566"/>
    </source>
</evidence>
<dbReference type="HAMAP" id="MF_02087">
    <property type="entry name" value="PLP_homeostasis"/>
    <property type="match status" value="1"/>
</dbReference>
<organism evidence="6 7">
    <name type="scientific">Buchnera aphidicola subsp. Melaphis rhois</name>
    <dbReference type="NCBI Taxonomy" id="118103"/>
    <lineage>
        <taxon>Bacteria</taxon>
        <taxon>Pseudomonadati</taxon>
        <taxon>Pseudomonadota</taxon>
        <taxon>Gammaproteobacteria</taxon>
        <taxon>Enterobacterales</taxon>
        <taxon>Erwiniaceae</taxon>
        <taxon>Buchnera</taxon>
    </lineage>
</organism>